<organism evidence="6 7">
    <name type="scientific">Polistes dominula</name>
    <name type="common">European paper wasp</name>
    <name type="synonym">Vespa dominula</name>
    <dbReference type="NCBI Taxonomy" id="743375"/>
    <lineage>
        <taxon>Eukaryota</taxon>
        <taxon>Metazoa</taxon>
        <taxon>Ecdysozoa</taxon>
        <taxon>Arthropoda</taxon>
        <taxon>Hexapoda</taxon>
        <taxon>Insecta</taxon>
        <taxon>Pterygota</taxon>
        <taxon>Neoptera</taxon>
        <taxon>Endopterygota</taxon>
        <taxon>Hymenoptera</taxon>
        <taxon>Apocrita</taxon>
        <taxon>Aculeata</taxon>
        <taxon>Vespoidea</taxon>
        <taxon>Vespidae</taxon>
        <taxon>Polistinae</taxon>
        <taxon>Polistini</taxon>
        <taxon>Polistes</taxon>
    </lineage>
</organism>
<evidence type="ECO:0000256" key="5">
    <source>
        <dbReference type="SAM" id="MobiDB-lite"/>
    </source>
</evidence>
<feature type="coiled-coil region" evidence="4">
    <location>
        <begin position="1086"/>
        <end position="1113"/>
    </location>
</feature>
<feature type="compositionally biased region" description="Low complexity" evidence="5">
    <location>
        <begin position="343"/>
        <end position="352"/>
    </location>
</feature>
<sequence>MSDKDKTRLVRNSDWTSDLNASRSGSEIESINQLTLVKRKKPEKKKTTQRFDTNDRKMLLNSKKNDLNDSMTNSMSNESDIKEEMNSTPFLVNRKKVERSNNSKSVDVVVDVHQHYEETIPMKSLKDNVEILDSKLTEVSELEDLSSISNFQEESKKNIKVTSQNNFVTDTIEKFEDNDEETISTSVLSSRSTQNLLEEKPRRRKQWETVRPMTNEVTNLKKSARKRWSKDTSVIRLPETLGSSSPINKNISKTLESSRLLPVPAPRSSSTMKSNSRFTFENEAFISENEEVLRIERDHLKDDTRIEIRRMSDQTDTPSSSQHSKKNFSRKQETTLITENTQDSNVSSSSMKKTSDLSNRRRRRRRRKSSLRSNFSKSIEEISNDRLQYAISENELINDDRQDVLKKQTKITKYSSYESFSTNEEKEEEEKEEESSSKMSIGKTLSENKKKKDRRSKEEFRHLTKEEELKKKKKKKKKIELIKYILITIHKADMLEIDYVTKHPMVKVHIIEAETGNYLKNQNDNGGSSYLQPMITDKFDFKENRSMIPIWEEELIFEHDFKMIMKTGNEKVIIFFEIVDLLSFAEASFNYDRFGNEGCWYKIAWAFLKTVGTNNAIHVDKKLRLQLYRPQKSIRNFGSRRCEVYNWWKSNKREKYPSSLYVTVTSIDPPKLEPVFYQQLSFDDILDTGKESHKLSAQSSELINLPRWTRLAAQSCKIPNEKCFETEISENGCFFLAFNNDGKYLACVFSEEYDYPIVVYEIESTKVHVRFSGHKTFTYSLNWSPDDHYLLSVSSDQTARIWDVRNKIIQHIRMLPHPSYVYCGKFNRKNPSIVATGCYDRVARIWTRDAKSKNYELSQELETHEGFVNSLCFLKNGNLLTGDSVGTIVLWTVKKSRRMSSRKEWYLSKKIKIREIENVIINTIILHPLESRLLVHSRDNGLRMIDLSAGVVLQKYDGLKNQRIQLTACISPCGSLIFCGGEDSTLNVWNLETAFSSFGSPAPVRIFKFDKNSTGKDIGLSMTMETETGIGDYRIDLSLNLPNVSVKERSRSMSSGRRQELLNEGELNSFRSVRSRNSTIVNIFQDEENESKYESAKLKLQRLKETEEQLKSRSTSRLYNIIEKIDRILSNTSRSSNDLESGQSCFFKDQDNDRKKLSKKISSVKDYIVDHHSSSYNESSSLSYDDKEKIEMKTFHVLQENYSDFDINGRRSKSAKDSKRNKIIQENTPKAFSDGAQSSKRNRVFRKEMPDDRSDSLNSVIKQEVHESKIISSTSPESAGTYVVEKSEFEQNHDLNSVKTSANERSLNDSEKTFVKMLESDSSLPSNATFTIENEIPIPKPRRNKFVS</sequence>
<feature type="repeat" description="WD" evidence="3">
    <location>
        <begin position="771"/>
        <end position="806"/>
    </location>
</feature>
<dbReference type="InterPro" id="IPR036322">
    <property type="entry name" value="WD40_repeat_dom_sf"/>
</dbReference>
<dbReference type="InterPro" id="IPR001680">
    <property type="entry name" value="WD40_rpt"/>
</dbReference>
<keyword evidence="1 3" id="KW-0853">WD repeat</keyword>
<feature type="compositionally biased region" description="Polar residues" evidence="5">
    <location>
        <begin position="13"/>
        <end position="35"/>
    </location>
</feature>
<feature type="compositionally biased region" description="Basic and acidic residues" evidence="5">
    <location>
        <begin position="446"/>
        <end position="460"/>
    </location>
</feature>
<dbReference type="SUPFAM" id="SSF50978">
    <property type="entry name" value="WD40 repeat-like"/>
    <property type="match status" value="1"/>
</dbReference>
<gene>
    <name evidence="7" type="primary">LOC107067564</name>
</gene>
<accession>A0ABM1IEM3</accession>
<evidence type="ECO:0000256" key="2">
    <source>
        <dbReference type="ARBA" id="ARBA00022737"/>
    </source>
</evidence>
<dbReference type="Proteomes" id="UP000694924">
    <property type="component" value="Unplaced"/>
</dbReference>
<dbReference type="Gene3D" id="2.130.10.10">
    <property type="entry name" value="YVTN repeat-like/Quinoprotein amine dehydrogenase"/>
    <property type="match status" value="1"/>
</dbReference>
<dbReference type="PROSITE" id="PS00678">
    <property type="entry name" value="WD_REPEATS_1"/>
    <property type="match status" value="1"/>
</dbReference>
<feature type="region of interest" description="Disordered" evidence="5">
    <location>
        <begin position="305"/>
        <end position="373"/>
    </location>
</feature>
<feature type="compositionally biased region" description="Basic residues" evidence="5">
    <location>
        <begin position="360"/>
        <end position="370"/>
    </location>
</feature>
<reference evidence="7" key="1">
    <citation type="submission" date="2025-08" db="UniProtKB">
        <authorList>
            <consortium name="RefSeq"/>
        </authorList>
    </citation>
    <scope>IDENTIFICATION</scope>
    <source>
        <tissue evidence="7">Whole body</tissue>
    </source>
</reference>
<feature type="region of interest" description="Disordered" evidence="5">
    <location>
        <begin position="1"/>
        <end position="87"/>
    </location>
</feature>
<dbReference type="GeneID" id="107067564"/>
<dbReference type="SMART" id="SM00320">
    <property type="entry name" value="WD40"/>
    <property type="match status" value="4"/>
</dbReference>
<evidence type="ECO:0000256" key="3">
    <source>
        <dbReference type="PROSITE-ProRule" id="PRU00221"/>
    </source>
</evidence>
<keyword evidence="2" id="KW-0677">Repeat</keyword>
<keyword evidence="4" id="KW-0175">Coiled coil</keyword>
<dbReference type="PANTHER" id="PTHR44499">
    <property type="entry name" value="JOUBERIN"/>
    <property type="match status" value="1"/>
</dbReference>
<evidence type="ECO:0000313" key="7">
    <source>
        <dbReference type="RefSeq" id="XP_015178660.1"/>
    </source>
</evidence>
<feature type="compositionally biased region" description="Polar residues" evidence="5">
    <location>
        <begin position="68"/>
        <end position="78"/>
    </location>
</feature>
<dbReference type="PROSITE" id="PS50082">
    <property type="entry name" value="WD_REPEATS_2"/>
    <property type="match status" value="2"/>
</dbReference>
<name>A0ABM1IEM3_POLDO</name>
<feature type="compositionally biased region" description="Basic residues" evidence="5">
    <location>
        <begin position="37"/>
        <end position="48"/>
    </location>
</feature>
<evidence type="ECO:0000313" key="6">
    <source>
        <dbReference type="Proteomes" id="UP000694924"/>
    </source>
</evidence>
<dbReference type="PANTHER" id="PTHR44499:SF1">
    <property type="entry name" value="JOUBERIN"/>
    <property type="match status" value="1"/>
</dbReference>
<protein>
    <submittedName>
        <fullName evidence="7">Jouberin-like isoform X2</fullName>
    </submittedName>
</protein>
<dbReference type="PROSITE" id="PS50294">
    <property type="entry name" value="WD_REPEATS_REGION"/>
    <property type="match status" value="1"/>
</dbReference>
<dbReference type="InterPro" id="IPR052803">
    <property type="entry name" value="Cilium-Associated_Jouberin"/>
</dbReference>
<keyword evidence="6" id="KW-1185">Reference proteome</keyword>
<evidence type="ECO:0000256" key="1">
    <source>
        <dbReference type="ARBA" id="ARBA00022574"/>
    </source>
</evidence>
<proteinExistence type="predicted"/>
<dbReference type="InterPro" id="IPR019775">
    <property type="entry name" value="WD40_repeat_CS"/>
</dbReference>
<dbReference type="RefSeq" id="XP_015178660.1">
    <property type="nucleotide sequence ID" value="XM_015323174.1"/>
</dbReference>
<feature type="repeat" description="WD" evidence="3">
    <location>
        <begin position="861"/>
        <end position="901"/>
    </location>
</feature>
<dbReference type="InterPro" id="IPR015943">
    <property type="entry name" value="WD40/YVTN_repeat-like_dom_sf"/>
</dbReference>
<feature type="compositionally biased region" description="Basic and acidic residues" evidence="5">
    <location>
        <begin position="52"/>
        <end position="67"/>
    </location>
</feature>
<dbReference type="Pfam" id="PF00400">
    <property type="entry name" value="WD40"/>
    <property type="match status" value="3"/>
</dbReference>
<feature type="region of interest" description="Disordered" evidence="5">
    <location>
        <begin position="418"/>
        <end position="460"/>
    </location>
</feature>
<evidence type="ECO:0000256" key="4">
    <source>
        <dbReference type="SAM" id="Coils"/>
    </source>
</evidence>